<evidence type="ECO:0000256" key="1">
    <source>
        <dbReference type="ARBA" id="ARBA00010552"/>
    </source>
</evidence>
<dbReference type="AlphaFoldDB" id="A0AAN6BYC5"/>
<dbReference type="SUPFAM" id="SSF55298">
    <property type="entry name" value="YjgF-like"/>
    <property type="match status" value="1"/>
</dbReference>
<proteinExistence type="inferred from homology"/>
<comment type="caution">
    <text evidence="3">The sequence shown here is derived from an EMBL/GenBank/DDBJ whole genome shotgun (WGS) entry which is preliminary data.</text>
</comment>
<dbReference type="GO" id="GO:0005829">
    <property type="term" value="C:cytosol"/>
    <property type="evidence" value="ECO:0007669"/>
    <property type="project" value="TreeGrafter"/>
</dbReference>
<dbReference type="Gene3D" id="3.30.1330.40">
    <property type="entry name" value="RutC-like"/>
    <property type="match status" value="1"/>
</dbReference>
<dbReference type="Pfam" id="PF01042">
    <property type="entry name" value="Ribonuc_L-PSP"/>
    <property type="match status" value="1"/>
</dbReference>
<dbReference type="InterPro" id="IPR006056">
    <property type="entry name" value="RidA"/>
</dbReference>
<reference evidence="3 4" key="1">
    <citation type="submission" date="2020-02" db="EMBL/GenBank/DDBJ databases">
        <title>Identification and distribution of gene clusters putatively required for synthesis of sphingolipid metabolism inhibitors in phylogenetically diverse species of the filamentous fungus Fusarium.</title>
        <authorList>
            <person name="Kim H.-S."/>
            <person name="Busman M."/>
            <person name="Brown D.W."/>
            <person name="Divon H."/>
            <person name="Uhlig S."/>
            <person name="Proctor R.H."/>
        </authorList>
    </citation>
    <scope>NUCLEOTIDE SEQUENCE [LARGE SCALE GENOMIC DNA]</scope>
    <source>
        <strain evidence="3 4">NRRL 2903</strain>
    </source>
</reference>
<name>A0AAN6BYC5_FUSAU</name>
<dbReference type="PANTHER" id="PTHR11803">
    <property type="entry name" value="2-IMINOBUTANOATE/2-IMINOPROPANOATE DEAMINASE RIDA"/>
    <property type="match status" value="1"/>
</dbReference>
<organism evidence="3 4">
    <name type="scientific">Fusarium austroamericanum</name>
    <dbReference type="NCBI Taxonomy" id="282268"/>
    <lineage>
        <taxon>Eukaryota</taxon>
        <taxon>Fungi</taxon>
        <taxon>Dikarya</taxon>
        <taxon>Ascomycota</taxon>
        <taxon>Pezizomycotina</taxon>
        <taxon>Sordariomycetes</taxon>
        <taxon>Hypocreomycetidae</taxon>
        <taxon>Hypocreales</taxon>
        <taxon>Nectriaceae</taxon>
        <taxon>Fusarium</taxon>
    </lineage>
</organism>
<dbReference type="GO" id="GO:0005739">
    <property type="term" value="C:mitochondrion"/>
    <property type="evidence" value="ECO:0007669"/>
    <property type="project" value="TreeGrafter"/>
</dbReference>
<dbReference type="GO" id="GO:0019239">
    <property type="term" value="F:deaminase activity"/>
    <property type="evidence" value="ECO:0007669"/>
    <property type="project" value="TreeGrafter"/>
</dbReference>
<feature type="domain" description="2EXR" evidence="2">
    <location>
        <begin position="165"/>
        <end position="245"/>
    </location>
</feature>
<dbReference type="InterPro" id="IPR006175">
    <property type="entry name" value="YjgF/YER057c/UK114"/>
</dbReference>
<protein>
    <recommendedName>
        <fullName evidence="2">2EXR domain-containing protein</fullName>
    </recommendedName>
</protein>
<dbReference type="EMBL" id="JAAMOD010000249">
    <property type="protein sequence ID" value="KAF5233710.1"/>
    <property type="molecule type" value="Genomic_DNA"/>
</dbReference>
<dbReference type="NCBIfam" id="TIGR00004">
    <property type="entry name" value="Rid family detoxifying hydrolase"/>
    <property type="match status" value="1"/>
</dbReference>
<gene>
    <name evidence="3" type="ORF">FAUST_7961</name>
</gene>
<dbReference type="InterPro" id="IPR035959">
    <property type="entry name" value="RutC-like_sf"/>
</dbReference>
<evidence type="ECO:0000313" key="4">
    <source>
        <dbReference type="Proteomes" id="UP000537989"/>
    </source>
</evidence>
<keyword evidence="4" id="KW-1185">Reference proteome</keyword>
<dbReference type="FunFam" id="3.30.1330.40:FF:000001">
    <property type="entry name" value="L-PSP family endoribonuclease"/>
    <property type="match status" value="1"/>
</dbReference>
<dbReference type="Pfam" id="PF20150">
    <property type="entry name" value="2EXR"/>
    <property type="match status" value="1"/>
</dbReference>
<dbReference type="CDD" id="cd00448">
    <property type="entry name" value="YjgF_YER057c_UK114_family"/>
    <property type="match status" value="1"/>
</dbReference>
<dbReference type="PANTHER" id="PTHR11803:SF22">
    <property type="entry name" value="ENDORIBONUCLEASE FAMILY PROTEIN BRT1, PUTATIVE (AFU_ORTHOLOGUE AFUA_5G03780)-RELATED"/>
    <property type="match status" value="1"/>
</dbReference>
<accession>A0AAN6BYC5</accession>
<dbReference type="InterPro" id="IPR045518">
    <property type="entry name" value="2EXR"/>
</dbReference>
<comment type="similarity">
    <text evidence="1">Belongs to the RutC family.</text>
</comment>
<dbReference type="Proteomes" id="UP000537989">
    <property type="component" value="Unassembled WGS sequence"/>
</dbReference>
<evidence type="ECO:0000259" key="2">
    <source>
        <dbReference type="Pfam" id="PF20150"/>
    </source>
</evidence>
<evidence type="ECO:0000313" key="3">
    <source>
        <dbReference type="EMBL" id="KAF5233710.1"/>
    </source>
</evidence>
<sequence length="493" mass="57200">MTRTPVSTKNAPAVPSNLMNQAIIANGFVFTSGGVAMDPKTGKIIDGDIEAHTLTSLLQRQIIRNLGAILDEAGSSLNDVVEVNIYLSDMKYYAKMNEVYAEYWGDLKPARTCVAVKSLPMNANIEIKPLLKPSPFILSKLFLHIINRLPCNKLSLLRTMAFNTFHPFPRLPTELRMQIWEAACRGLRQSFQAVHYVTLDEYTEMSPLKYNWDDSKPRNKSIYLWDAGLWTACQESRDVVAKHWGKQPRPYNDDDMLDCCSLEEYNHYDRIWPEEDSGRRVLMLHSRVDGEHWRQMVYPKYDLLCIVADDWEFLTSKWTEVSYWDIVLDAHNVAVEFDPSWNLSLENKTSTPFIEDVPASLEFLLRWLFGHIGNDGSPKPKLIVRDMDWILRHHITGPQIRDFDEEYVEVPAYELVLYISSGGDTTSITRDSTLSDFFDLLDQVYYEKSLEIYCYETFLDPCDWDYEIETSSHRFDIRDSFSILLSRTNQVER</sequence>